<dbReference type="Pfam" id="PF07715">
    <property type="entry name" value="Plug"/>
    <property type="match status" value="1"/>
</dbReference>
<evidence type="ECO:0000259" key="15">
    <source>
        <dbReference type="Pfam" id="PF07715"/>
    </source>
</evidence>
<keyword evidence="8" id="KW-0406">Ion transport</keyword>
<dbReference type="Proteomes" id="UP000019464">
    <property type="component" value="Unassembled WGS sequence"/>
</dbReference>
<evidence type="ECO:0000256" key="3">
    <source>
        <dbReference type="ARBA" id="ARBA00022452"/>
    </source>
</evidence>
<evidence type="ECO:0000256" key="9">
    <source>
        <dbReference type="ARBA" id="ARBA00023077"/>
    </source>
</evidence>
<evidence type="ECO:0000256" key="5">
    <source>
        <dbReference type="ARBA" id="ARBA00022692"/>
    </source>
</evidence>
<keyword evidence="5 12" id="KW-0812">Transmembrane</keyword>
<feature type="domain" description="TonB-dependent receptor plug" evidence="15">
    <location>
        <begin position="70"/>
        <end position="161"/>
    </location>
</feature>
<dbReference type="PANTHER" id="PTHR32552:SF68">
    <property type="entry name" value="FERRICHROME OUTER MEMBRANE TRANSPORTER_PHAGE RECEPTOR"/>
    <property type="match status" value="1"/>
</dbReference>
<evidence type="ECO:0000313" key="16">
    <source>
        <dbReference type="EMBL" id="EXJ09064.1"/>
    </source>
</evidence>
<evidence type="ECO:0000256" key="1">
    <source>
        <dbReference type="ARBA" id="ARBA00004571"/>
    </source>
</evidence>
<keyword evidence="2 12" id="KW-0813">Transport</keyword>
<comment type="caution">
    <text evidence="16">The sequence shown here is derived from an EMBL/GenBank/DDBJ whole genome shotgun (WGS) entry which is preliminary data.</text>
</comment>
<dbReference type="Pfam" id="PF00593">
    <property type="entry name" value="TonB_dep_Rec_b-barrel"/>
    <property type="match status" value="1"/>
</dbReference>
<evidence type="ECO:0000256" key="2">
    <source>
        <dbReference type="ARBA" id="ARBA00022448"/>
    </source>
</evidence>
<dbReference type="Gene3D" id="2.40.170.20">
    <property type="entry name" value="TonB-dependent receptor, beta-barrel domain"/>
    <property type="match status" value="1"/>
</dbReference>
<comment type="similarity">
    <text evidence="12 13">Belongs to the TonB-dependent receptor family.</text>
</comment>
<dbReference type="RefSeq" id="WP_036514844.1">
    <property type="nucleotide sequence ID" value="NZ_AONB01000038.1"/>
</dbReference>
<dbReference type="InterPro" id="IPR012910">
    <property type="entry name" value="Plug_dom"/>
</dbReference>
<evidence type="ECO:0000256" key="7">
    <source>
        <dbReference type="ARBA" id="ARBA00023004"/>
    </source>
</evidence>
<dbReference type="Gene3D" id="2.170.130.10">
    <property type="entry name" value="TonB-dependent receptor, plug domain"/>
    <property type="match status" value="1"/>
</dbReference>
<evidence type="ECO:0000313" key="17">
    <source>
        <dbReference type="Proteomes" id="UP000019464"/>
    </source>
</evidence>
<dbReference type="CDD" id="cd01347">
    <property type="entry name" value="ligand_gated_channel"/>
    <property type="match status" value="1"/>
</dbReference>
<gene>
    <name evidence="16" type="primary">fhuA</name>
    <name evidence="16" type="ORF">D791_04011</name>
</gene>
<protein>
    <submittedName>
        <fullName evidence="16">Ferric hydroxamate uptake</fullName>
    </submittedName>
</protein>
<keyword evidence="17" id="KW-1185">Reference proteome</keyword>
<name>W9UPN8_9GAMM</name>
<keyword evidence="6" id="KW-0732">Signal</keyword>
<keyword evidence="3 12" id="KW-1134">Transmembrane beta strand</keyword>
<reference evidence="17" key="1">
    <citation type="submission" date="2012-11" db="EMBL/GenBank/DDBJ databases">
        <authorList>
            <person name="Singh A."/>
            <person name="Pinnaka A.K."/>
            <person name="Vaidya B."/>
        </authorList>
    </citation>
    <scope>NUCLEOTIDE SEQUENCE [LARGE SCALE GENOMIC DNA]</scope>
    <source>
        <strain evidence="17">AK23</strain>
    </source>
</reference>
<evidence type="ECO:0000256" key="8">
    <source>
        <dbReference type="ARBA" id="ARBA00023065"/>
    </source>
</evidence>
<evidence type="ECO:0000256" key="13">
    <source>
        <dbReference type="RuleBase" id="RU003357"/>
    </source>
</evidence>
<dbReference type="PROSITE" id="PS52016">
    <property type="entry name" value="TONB_DEPENDENT_REC_3"/>
    <property type="match status" value="1"/>
</dbReference>
<dbReference type="InterPro" id="IPR039426">
    <property type="entry name" value="TonB-dep_rcpt-like"/>
</dbReference>
<dbReference type="InterPro" id="IPR000531">
    <property type="entry name" value="Beta-barrel_TonB"/>
</dbReference>
<accession>W9UPN8</accession>
<dbReference type="GO" id="GO:0009279">
    <property type="term" value="C:cell outer membrane"/>
    <property type="evidence" value="ECO:0007669"/>
    <property type="project" value="UniProtKB-SubCell"/>
</dbReference>
<keyword evidence="4" id="KW-0410">Iron transport</keyword>
<evidence type="ECO:0000256" key="10">
    <source>
        <dbReference type="ARBA" id="ARBA00023136"/>
    </source>
</evidence>
<reference evidence="16 17" key="2">
    <citation type="journal article" date="2015" name="Syst. Appl. Microbiol.">
        <title>Nitrincola nitratireducens sp. nov. isolated from a haloalkaline crater lake.</title>
        <authorList>
            <person name="Singh A."/>
            <person name="Vaidya B."/>
            <person name="Tanuku N.R."/>
            <person name="Pinnaka A.K."/>
        </authorList>
    </citation>
    <scope>NUCLEOTIDE SEQUENCE [LARGE SCALE GENOMIC DNA]</scope>
    <source>
        <strain evidence="16 17">AK23</strain>
    </source>
</reference>
<feature type="domain" description="TonB-dependent receptor-like beta-barrel" evidence="14">
    <location>
        <begin position="244"/>
        <end position="658"/>
    </location>
</feature>
<keyword evidence="9 13" id="KW-0798">TonB box</keyword>
<evidence type="ECO:0000256" key="12">
    <source>
        <dbReference type="PROSITE-ProRule" id="PRU01360"/>
    </source>
</evidence>
<organism evidence="16 17">
    <name type="scientific">Nitrincola nitratireducens</name>
    <dbReference type="NCBI Taxonomy" id="1229521"/>
    <lineage>
        <taxon>Bacteria</taxon>
        <taxon>Pseudomonadati</taxon>
        <taxon>Pseudomonadota</taxon>
        <taxon>Gammaproteobacteria</taxon>
        <taxon>Oceanospirillales</taxon>
        <taxon>Oceanospirillaceae</taxon>
        <taxon>Nitrincola</taxon>
    </lineage>
</organism>
<keyword evidence="10 12" id="KW-0472">Membrane</keyword>
<dbReference type="AlphaFoldDB" id="W9UPN8"/>
<dbReference type="GO" id="GO:0015344">
    <property type="term" value="F:siderophore uptake transmembrane transporter activity"/>
    <property type="evidence" value="ECO:0007669"/>
    <property type="project" value="TreeGrafter"/>
</dbReference>
<sequence length="689" mass="78591">MSGSGRVTSIFVRKPAANRFNFAGLILLGGSWTTASLHAEPVFVLVEKSIANQPEEHFLINHNLSQWQQSLHELNQTFLVDSQEGDAQNLALYFPNVQPDRLGAGTGEDFTLRGFHTGGRLLLDGMLDNQNYSIRDAATVERIAFIKGHNSVLYGAGAPGGSVNYLSKKPQFESARSLTLTGGNFDYKRLVIDATGPVDDEERLAWRSILVLQNADTWKNSVSDHRYIVMNSLEYRYLEMNHLRATWEYSQQHYPYDFDNVYAQDRPVFGVSYVHPSARAKRAFNRLEIDWHHRISSQSWLEASARYIDGRRNEDQIGFFYMINDQLPLVGFYQLVDETFEQYTGRIAWSQAYRTGKVDSLLTMGVEYHTTETHYDNRRSAGAFSLDIYNPRFVFNLPAHNRLLKRQGYFTWNEYSFFVHQQMQLTPSLMLTVGGRYSDYELQSWFNQIHVGQTKNTHWTSALGLSWSGQNGLQLYGSYSESWLPNSGISKEGNFFDPSQGRQVEVGMKWKPTSNLAFQLAEYRIIQDNLLVRDPNDPVYRILAGEKHVKGSELQIQWQVAPKLSVSASVGRLDSTLWRSYDANEGNAFPSVPDKTASVLFAYQPLAEIRTYMGAVYQSKRPGNLANSFHVDSFIRYDAGASWQIRPDVRANFSVRNIFNRQYVSYAAGADFLRFGDPRTLRAGLTLVF</sequence>
<evidence type="ECO:0000256" key="6">
    <source>
        <dbReference type="ARBA" id="ARBA00022729"/>
    </source>
</evidence>
<dbReference type="InterPro" id="IPR036942">
    <property type="entry name" value="Beta-barrel_TonB_sf"/>
</dbReference>
<evidence type="ECO:0000256" key="4">
    <source>
        <dbReference type="ARBA" id="ARBA00022496"/>
    </source>
</evidence>
<evidence type="ECO:0000259" key="14">
    <source>
        <dbReference type="Pfam" id="PF00593"/>
    </source>
</evidence>
<dbReference type="InterPro" id="IPR037066">
    <property type="entry name" value="Plug_dom_sf"/>
</dbReference>
<keyword evidence="11 12" id="KW-0998">Cell outer membrane</keyword>
<proteinExistence type="inferred from homology"/>
<evidence type="ECO:0000256" key="11">
    <source>
        <dbReference type="ARBA" id="ARBA00023237"/>
    </source>
</evidence>
<comment type="subcellular location">
    <subcellularLocation>
        <location evidence="1 12">Cell outer membrane</location>
        <topology evidence="1 12">Multi-pass membrane protein</topology>
    </subcellularLocation>
</comment>
<dbReference type="EMBL" id="AONB01000038">
    <property type="protein sequence ID" value="EXJ09064.1"/>
    <property type="molecule type" value="Genomic_DNA"/>
</dbReference>
<dbReference type="SUPFAM" id="SSF56935">
    <property type="entry name" value="Porins"/>
    <property type="match status" value="1"/>
</dbReference>
<keyword evidence="7" id="KW-0408">Iron</keyword>
<dbReference type="PANTHER" id="PTHR32552">
    <property type="entry name" value="FERRICHROME IRON RECEPTOR-RELATED"/>
    <property type="match status" value="1"/>
</dbReference>
<dbReference type="STRING" id="1229521.D791_04011"/>